<evidence type="ECO:0000256" key="10">
    <source>
        <dbReference type="SAM" id="SignalP"/>
    </source>
</evidence>
<dbReference type="AlphaFoldDB" id="A0AA40A7J7"/>
<evidence type="ECO:0000256" key="4">
    <source>
        <dbReference type="ARBA" id="ARBA00022989"/>
    </source>
</evidence>
<dbReference type="GO" id="GO:0016020">
    <property type="term" value="C:membrane"/>
    <property type="evidence" value="ECO:0007669"/>
    <property type="project" value="UniProtKB-SubCell"/>
</dbReference>
<keyword evidence="6" id="KW-0843">Virulence</keyword>
<keyword evidence="5" id="KW-0560">Oxidoreductase</keyword>
<keyword evidence="8" id="KW-0325">Glycoprotein</keyword>
<keyword evidence="10" id="KW-0732">Signal</keyword>
<evidence type="ECO:0000256" key="8">
    <source>
        <dbReference type="ARBA" id="ARBA00023180"/>
    </source>
</evidence>
<comment type="caution">
    <text evidence="11">The sequence shown here is derived from an EMBL/GenBank/DDBJ whole genome shotgun (WGS) entry which is preliminary data.</text>
</comment>
<organism evidence="11 12">
    <name type="scientific">Lasiosphaeris hirsuta</name>
    <dbReference type="NCBI Taxonomy" id="260670"/>
    <lineage>
        <taxon>Eukaryota</taxon>
        <taxon>Fungi</taxon>
        <taxon>Dikarya</taxon>
        <taxon>Ascomycota</taxon>
        <taxon>Pezizomycotina</taxon>
        <taxon>Sordariomycetes</taxon>
        <taxon>Sordariomycetidae</taxon>
        <taxon>Sordariales</taxon>
        <taxon>Lasiosphaeriaceae</taxon>
        <taxon>Lasiosphaeris</taxon>
    </lineage>
</organism>
<feature type="chain" id="PRO_5041323753" evidence="10">
    <location>
        <begin position="21"/>
        <end position="155"/>
    </location>
</feature>
<evidence type="ECO:0000256" key="6">
    <source>
        <dbReference type="ARBA" id="ARBA00023026"/>
    </source>
</evidence>
<evidence type="ECO:0000256" key="9">
    <source>
        <dbReference type="ARBA" id="ARBA00035112"/>
    </source>
</evidence>
<keyword evidence="7" id="KW-0472">Membrane</keyword>
<reference evidence="11" key="1">
    <citation type="submission" date="2023-06" db="EMBL/GenBank/DDBJ databases">
        <title>Genome-scale phylogeny and comparative genomics of the fungal order Sordariales.</title>
        <authorList>
            <consortium name="Lawrence Berkeley National Laboratory"/>
            <person name="Hensen N."/>
            <person name="Bonometti L."/>
            <person name="Westerberg I."/>
            <person name="Brannstrom I.O."/>
            <person name="Guillou S."/>
            <person name="Cros-Aarteil S."/>
            <person name="Calhoun S."/>
            <person name="Haridas S."/>
            <person name="Kuo A."/>
            <person name="Mondo S."/>
            <person name="Pangilinan J."/>
            <person name="Riley R."/>
            <person name="Labutti K."/>
            <person name="Andreopoulos B."/>
            <person name="Lipzen A."/>
            <person name="Chen C."/>
            <person name="Yanf M."/>
            <person name="Daum C."/>
            <person name="Ng V."/>
            <person name="Clum A."/>
            <person name="Steindorff A."/>
            <person name="Ohm R."/>
            <person name="Martin F."/>
            <person name="Silar P."/>
            <person name="Natvig D."/>
            <person name="Lalanne C."/>
            <person name="Gautier V."/>
            <person name="Ament-Velasquez S.L."/>
            <person name="Kruys A."/>
            <person name="Hutchinson M.I."/>
            <person name="Powell A.J."/>
            <person name="Barry K."/>
            <person name="Miller A.N."/>
            <person name="Grigoriev I.V."/>
            <person name="Debuchy R."/>
            <person name="Gladieux P."/>
            <person name="Thoren M.H."/>
            <person name="Johannesson H."/>
        </authorList>
    </citation>
    <scope>NUCLEOTIDE SEQUENCE</scope>
    <source>
        <strain evidence="11">SMH4607-1</strain>
    </source>
</reference>
<dbReference type="EMBL" id="JAUKUA010000005">
    <property type="protein sequence ID" value="KAK0710753.1"/>
    <property type="molecule type" value="Genomic_DNA"/>
</dbReference>
<evidence type="ECO:0000256" key="3">
    <source>
        <dbReference type="ARBA" id="ARBA00022692"/>
    </source>
</evidence>
<keyword evidence="4" id="KW-1133">Transmembrane helix</keyword>
<proteinExistence type="inferred from homology"/>
<evidence type="ECO:0000256" key="1">
    <source>
        <dbReference type="ARBA" id="ARBA00004167"/>
    </source>
</evidence>
<dbReference type="GO" id="GO:0043386">
    <property type="term" value="P:mycotoxin biosynthetic process"/>
    <property type="evidence" value="ECO:0007669"/>
    <property type="project" value="InterPro"/>
</dbReference>
<dbReference type="InterPro" id="IPR021765">
    <property type="entry name" value="UstYa-like"/>
</dbReference>
<comment type="similarity">
    <text evidence="9">Belongs to the ustYa family.</text>
</comment>
<comment type="pathway">
    <text evidence="2">Mycotoxin biosynthesis.</text>
</comment>
<protein>
    <submittedName>
        <fullName evidence="11">Uncharacterized protein</fullName>
    </submittedName>
</protein>
<evidence type="ECO:0000256" key="2">
    <source>
        <dbReference type="ARBA" id="ARBA00004685"/>
    </source>
</evidence>
<keyword evidence="12" id="KW-1185">Reference proteome</keyword>
<dbReference type="PANTHER" id="PTHR33365">
    <property type="entry name" value="YALI0B05434P"/>
    <property type="match status" value="1"/>
</dbReference>
<feature type="signal peptide" evidence="10">
    <location>
        <begin position="1"/>
        <end position="20"/>
    </location>
</feature>
<dbReference type="GO" id="GO:0016491">
    <property type="term" value="F:oxidoreductase activity"/>
    <property type="evidence" value="ECO:0007669"/>
    <property type="project" value="UniProtKB-KW"/>
</dbReference>
<gene>
    <name evidence="11" type="ORF">B0H67DRAFT_539650</name>
</gene>
<accession>A0AA40A7J7</accession>
<evidence type="ECO:0000256" key="7">
    <source>
        <dbReference type="ARBA" id="ARBA00023136"/>
    </source>
</evidence>
<evidence type="ECO:0000313" key="11">
    <source>
        <dbReference type="EMBL" id="KAK0710753.1"/>
    </source>
</evidence>
<evidence type="ECO:0000313" key="12">
    <source>
        <dbReference type="Proteomes" id="UP001172102"/>
    </source>
</evidence>
<dbReference type="Pfam" id="PF11807">
    <property type="entry name" value="UstYa"/>
    <property type="match status" value="1"/>
</dbReference>
<comment type="subcellular location">
    <subcellularLocation>
        <location evidence="1">Membrane</location>
        <topology evidence="1">Single-pass membrane protein</topology>
    </subcellularLocation>
</comment>
<evidence type="ECO:0000256" key="5">
    <source>
        <dbReference type="ARBA" id="ARBA00023002"/>
    </source>
</evidence>
<sequence>MSFCPLVHFYLLLVSSVANANQAGRGFIQINPQGNPIPHSDSPSELSQTKVVSVFHQIHCLNMIRRSLSASVANPTEFHYLIPQLYRHWDHCFDYVRQALMCAADATLENLETRADGKTLLASVDGWGTTHMCRDYQEVVEWAAAHRATDEGGID</sequence>
<keyword evidence="3" id="KW-0812">Transmembrane</keyword>
<dbReference type="PANTHER" id="PTHR33365:SF11">
    <property type="entry name" value="TAT PATHWAY SIGNAL SEQUENCE"/>
    <property type="match status" value="1"/>
</dbReference>
<name>A0AA40A7J7_9PEZI</name>
<dbReference type="Proteomes" id="UP001172102">
    <property type="component" value="Unassembled WGS sequence"/>
</dbReference>